<dbReference type="InterPro" id="IPR033704">
    <property type="entry name" value="dUTPase_trimeric"/>
</dbReference>
<reference evidence="3 4" key="1">
    <citation type="submission" date="2020-04" db="EMBL/GenBank/DDBJ databases">
        <title>A novel gut-associated lysogenic phage, Bacteroides phage BV01, alters the host transcriptome and bile acid metabolism in Bacteroides vulgatus.</title>
        <authorList>
            <person name="Campbell D.E."/>
            <person name="Ly L."/>
            <person name="Ridlon J.M."/>
            <person name="Hsiao A."/>
            <person name="Degnan P.H."/>
        </authorList>
    </citation>
    <scope>NUCLEOTIDE SEQUENCE [LARGE SCALE GENOMIC DNA]</scope>
    <source>
        <strain evidence="3 4">VPI-4506</strain>
    </source>
</reference>
<organism evidence="3 4">
    <name type="scientific">Phocaeicola vulgatus</name>
    <name type="common">Bacteroides vulgatus</name>
    <dbReference type="NCBI Taxonomy" id="821"/>
    <lineage>
        <taxon>Bacteria</taxon>
        <taxon>Pseudomonadati</taxon>
        <taxon>Bacteroidota</taxon>
        <taxon>Bacteroidia</taxon>
        <taxon>Bacteroidales</taxon>
        <taxon>Bacteroidaceae</taxon>
        <taxon>Phocaeicola</taxon>
    </lineage>
</organism>
<gene>
    <name evidence="3" type="ORF">HKQ54_19155</name>
</gene>
<dbReference type="PANTHER" id="PTHR42680">
    <property type="entry name" value="DCTP DEAMINASE"/>
    <property type="match status" value="1"/>
</dbReference>
<dbReference type="SUPFAM" id="SSF51283">
    <property type="entry name" value="dUTPase-like"/>
    <property type="match status" value="1"/>
</dbReference>
<dbReference type="Gene3D" id="2.70.40.10">
    <property type="match status" value="1"/>
</dbReference>
<dbReference type="InterPro" id="IPR036157">
    <property type="entry name" value="dUTPase-like_sf"/>
</dbReference>
<dbReference type="GO" id="GO:0016787">
    <property type="term" value="F:hydrolase activity"/>
    <property type="evidence" value="ECO:0007669"/>
    <property type="project" value="UniProtKB-KW"/>
</dbReference>
<protein>
    <submittedName>
        <fullName evidence="3">Uncharacterized protein</fullName>
    </submittedName>
</protein>
<evidence type="ECO:0000256" key="2">
    <source>
        <dbReference type="ARBA" id="ARBA00023080"/>
    </source>
</evidence>
<dbReference type="Proteomes" id="UP000555193">
    <property type="component" value="Unassembled WGS sequence"/>
</dbReference>
<dbReference type="Pfam" id="PF22769">
    <property type="entry name" value="DCD"/>
    <property type="match status" value="1"/>
</dbReference>
<name>A0ABD6LAA4_PHOVU</name>
<evidence type="ECO:0000313" key="4">
    <source>
        <dbReference type="Proteomes" id="UP000555193"/>
    </source>
</evidence>
<dbReference type="CDD" id="cd07557">
    <property type="entry name" value="trimeric_dUTPase"/>
    <property type="match status" value="1"/>
</dbReference>
<dbReference type="InterPro" id="IPR011962">
    <property type="entry name" value="dCTP_deaminase"/>
</dbReference>
<dbReference type="PANTHER" id="PTHR42680:SF3">
    <property type="entry name" value="DCTP DEAMINASE"/>
    <property type="match status" value="1"/>
</dbReference>
<accession>A0ABD6LAA4</accession>
<dbReference type="GO" id="GO:0009117">
    <property type="term" value="P:nucleotide metabolic process"/>
    <property type="evidence" value="ECO:0007669"/>
    <property type="project" value="UniProtKB-KW"/>
</dbReference>
<keyword evidence="2" id="KW-0546">Nucleotide metabolism</keyword>
<sequence length="175" mass="19938">MIITGKNLKSLIKQYDIINKQSYDQFSLSLSLDKQILRFKENIPYITYGQEILDEYMERISLQDGYILKPGQAILACSSENIKMPKGYMGLLQTKGSLARLFITIHCCDGQIESGYNGKVTFEICNMGTIPVKLNTGQNIAQMFIFKTSCDDEIYEGKYNNADQPTISNKRYNNL</sequence>
<evidence type="ECO:0000313" key="3">
    <source>
        <dbReference type="EMBL" id="NMW38200.1"/>
    </source>
</evidence>
<proteinExistence type="predicted"/>
<dbReference type="EMBL" id="JABDSH010000090">
    <property type="protein sequence ID" value="NMW38200.1"/>
    <property type="molecule type" value="Genomic_DNA"/>
</dbReference>
<keyword evidence="1" id="KW-0378">Hydrolase</keyword>
<dbReference type="RefSeq" id="WP_172773261.1">
    <property type="nucleotide sequence ID" value="NZ_JABDSH010000090.1"/>
</dbReference>
<dbReference type="AlphaFoldDB" id="A0ABD6LAA4"/>
<comment type="caution">
    <text evidence="3">The sequence shown here is derived from an EMBL/GenBank/DDBJ whole genome shotgun (WGS) entry which is preliminary data.</text>
</comment>
<evidence type="ECO:0000256" key="1">
    <source>
        <dbReference type="ARBA" id="ARBA00022801"/>
    </source>
</evidence>